<dbReference type="InterPro" id="IPR025716">
    <property type="entry name" value="Post-transcriptional_regulator"/>
</dbReference>
<dbReference type="AlphaFoldDB" id="A0A3D4S2Y7"/>
<reference evidence="1 2" key="1">
    <citation type="journal article" date="2018" name="Nat. Biotechnol.">
        <title>A standardized bacterial taxonomy based on genome phylogeny substantially revises the tree of life.</title>
        <authorList>
            <person name="Parks D.H."/>
            <person name="Chuvochina M."/>
            <person name="Waite D.W."/>
            <person name="Rinke C."/>
            <person name="Skarshewski A."/>
            <person name="Chaumeil P.A."/>
            <person name="Hugenholtz P."/>
        </authorList>
    </citation>
    <scope>NUCLEOTIDE SEQUENCE [LARGE SCALE GENOMIC DNA]</scope>
    <source>
        <strain evidence="1">UBA11306</strain>
    </source>
</reference>
<comment type="caution">
    <text evidence="1">The sequence shown here is derived from an EMBL/GenBank/DDBJ whole genome shotgun (WGS) entry which is preliminary data.</text>
</comment>
<evidence type="ECO:0000313" key="2">
    <source>
        <dbReference type="Proteomes" id="UP000262195"/>
    </source>
</evidence>
<proteinExistence type="predicted"/>
<dbReference type="EMBL" id="DQHO01000003">
    <property type="protein sequence ID" value="HCS93157.1"/>
    <property type="molecule type" value="Genomic_DNA"/>
</dbReference>
<dbReference type="STRING" id="1121105.GCA_000421665_00349"/>
<sequence length="99" mass="11595">MKETDNVTPEQLSHLYPELKNWAITKASQFNHDGYSSVSADLILQYLSFCWRRQMPIGYLERAVFVNNIKETDLFDFVALNYQVFNVPDLGDQDFKELL</sequence>
<protein>
    <recommendedName>
        <fullName evidence="3">Post-transcriptional regulator</fullName>
    </recommendedName>
</protein>
<organism evidence="1 2">
    <name type="scientific">Bavariicoccus seileri</name>
    <dbReference type="NCBI Taxonomy" id="549685"/>
    <lineage>
        <taxon>Bacteria</taxon>
        <taxon>Bacillati</taxon>
        <taxon>Bacillota</taxon>
        <taxon>Bacilli</taxon>
        <taxon>Lactobacillales</taxon>
        <taxon>Enterococcaceae</taxon>
        <taxon>Bavariicoccus</taxon>
    </lineage>
</organism>
<dbReference type="Proteomes" id="UP000262195">
    <property type="component" value="Unassembled WGS sequence"/>
</dbReference>
<evidence type="ECO:0000313" key="1">
    <source>
        <dbReference type="EMBL" id="HCS93157.1"/>
    </source>
</evidence>
<gene>
    <name evidence="1" type="ORF">DIW15_00420</name>
</gene>
<dbReference type="Pfam" id="PF13797">
    <property type="entry name" value="Post_transc_reg"/>
    <property type="match status" value="1"/>
</dbReference>
<name>A0A3D4S2Y7_9ENTE</name>
<accession>A0A3D4S2Y7</accession>
<evidence type="ECO:0008006" key="3">
    <source>
        <dbReference type="Google" id="ProtNLM"/>
    </source>
</evidence>